<evidence type="ECO:0000256" key="4">
    <source>
        <dbReference type="ARBA" id="ARBA00013145"/>
    </source>
</evidence>
<evidence type="ECO:0000256" key="6">
    <source>
        <dbReference type="ARBA" id="ARBA00022679"/>
    </source>
</evidence>
<evidence type="ECO:0000256" key="3">
    <source>
        <dbReference type="ARBA" id="ARBA00007812"/>
    </source>
</evidence>
<feature type="domain" description="Thiamine pyrophosphate enzyme N-terminal TPP-binding" evidence="14">
    <location>
        <begin position="5"/>
        <end position="118"/>
    </location>
</feature>
<dbReference type="FunFam" id="3.40.50.1220:FF:000008">
    <property type="entry name" value="Acetolactate synthase"/>
    <property type="match status" value="1"/>
</dbReference>
<dbReference type="GO" id="GO:0030976">
    <property type="term" value="F:thiamine pyrophosphate binding"/>
    <property type="evidence" value="ECO:0007669"/>
    <property type="project" value="UniProtKB-UniRule"/>
</dbReference>
<evidence type="ECO:0000256" key="5">
    <source>
        <dbReference type="ARBA" id="ARBA00022605"/>
    </source>
</evidence>
<feature type="domain" description="Thiamine pyrophosphate enzyme central" evidence="12">
    <location>
        <begin position="203"/>
        <end position="333"/>
    </location>
</feature>
<evidence type="ECO:0000259" key="14">
    <source>
        <dbReference type="Pfam" id="PF02776"/>
    </source>
</evidence>
<keyword evidence="16" id="KW-1185">Reference proteome</keyword>
<dbReference type="PROSITE" id="PS00187">
    <property type="entry name" value="TPP_ENZYMES"/>
    <property type="match status" value="1"/>
</dbReference>
<dbReference type="GO" id="GO:0005948">
    <property type="term" value="C:acetolactate synthase complex"/>
    <property type="evidence" value="ECO:0007669"/>
    <property type="project" value="TreeGrafter"/>
</dbReference>
<comment type="pathway">
    <text evidence="2 11">Amino-acid biosynthesis; L-valine biosynthesis; L-valine from pyruvate: step 1/4.</text>
</comment>
<feature type="domain" description="Thiamine pyrophosphate enzyme TPP-binding" evidence="13">
    <location>
        <begin position="411"/>
        <end position="544"/>
    </location>
</feature>
<dbReference type="InterPro" id="IPR029035">
    <property type="entry name" value="DHS-like_NAD/FAD-binding_dom"/>
</dbReference>
<proteinExistence type="inferred from homology"/>
<comment type="similarity">
    <text evidence="3 11">Belongs to the TPP enzyme family.</text>
</comment>
<dbReference type="Proteomes" id="UP000578697">
    <property type="component" value="Unassembled WGS sequence"/>
</dbReference>
<comment type="pathway">
    <text evidence="1 11">Amino-acid biosynthesis; L-isoleucine biosynthesis; L-isoleucine from 2-oxobutanoate: step 1/4.</text>
</comment>
<dbReference type="GO" id="GO:0009097">
    <property type="term" value="P:isoleucine biosynthetic process"/>
    <property type="evidence" value="ECO:0007669"/>
    <property type="project" value="UniProtKB-UniPathway"/>
</dbReference>
<dbReference type="GO" id="GO:0000287">
    <property type="term" value="F:magnesium ion binding"/>
    <property type="evidence" value="ECO:0007669"/>
    <property type="project" value="UniProtKB-UniRule"/>
</dbReference>
<dbReference type="InterPro" id="IPR012000">
    <property type="entry name" value="Thiamin_PyroP_enz_cen_dom"/>
</dbReference>
<dbReference type="InterPro" id="IPR011766">
    <property type="entry name" value="TPP_enzyme_TPP-bd"/>
</dbReference>
<dbReference type="FunFam" id="3.40.50.970:FF:000007">
    <property type="entry name" value="Acetolactate synthase"/>
    <property type="match status" value="1"/>
</dbReference>
<keyword evidence="9 11" id="KW-0786">Thiamine pyrophosphate</keyword>
<sequence length="579" mass="62452">MIKANGSQIITKLLELEGIKTVAGIPGGSILPLYDELNRSNIKHVLVRHEQAAGFIAQGMTRSTGKPAVCMATSGPGAMNLLTAIADARCDSVPVVAFTGQVNTSLIGTDAFQEADTFGLSFPITKHSMMVKNALELLEAVPKAFQIAVSGRPGPVLIDVPRDVQTQVVEFEKWPELSKKKSPSVSIKFETPEEELEKNASLMAEVLLNSRHPVLYLGGGCNDEKASAEIKKLLKVIDAAVVTSLMGIGAYPRSASNNFGMVGMHGSYAANKAIHDADAVLALGVRFDDRATGAIAKFCPEAKILHIDIDAAEINKILPSYISIVSDIRKALPVLVKKLEDTKNTPELGECKIARFQWLGELETVFRESESIELGRPEGVSSVNPRAFIKSIPEAAEKAGVHENEIIVTTDVGQHQMWSAQYYPVEHARQFLTSGSLGTMGFGLPVALGAALANPEKRVVCISGDGSIMMNLQEMATLAEQNLNVTVFVFQNGSLGMVRQQQEYLFEKNYSASIFDKVPDFMTLAAGFGIDAVDACADAEWYKKAFTPGPHFVKIDISMAENVLPFVKAGSANIDAIRN</sequence>
<name>A0A840SFF4_9SPIR</name>
<dbReference type="Gene3D" id="3.40.50.1220">
    <property type="entry name" value="TPP-binding domain"/>
    <property type="match status" value="1"/>
</dbReference>
<dbReference type="AlphaFoldDB" id="A0A840SFF4"/>
<dbReference type="PANTHER" id="PTHR18968">
    <property type="entry name" value="THIAMINE PYROPHOSPHATE ENZYMES"/>
    <property type="match status" value="1"/>
</dbReference>
<dbReference type="InterPro" id="IPR039368">
    <property type="entry name" value="AHAS_TPP"/>
</dbReference>
<comment type="cofactor">
    <cofactor evidence="11">
        <name>Mg(2+)</name>
        <dbReference type="ChEBI" id="CHEBI:18420"/>
    </cofactor>
    <text evidence="11">Binds 1 Mg(2+) ion per subunit.</text>
</comment>
<keyword evidence="10 11" id="KW-0100">Branched-chain amino acid biosynthesis</keyword>
<organism evidence="15 16">
    <name type="scientific">Treponema rectale</name>
    <dbReference type="NCBI Taxonomy" id="744512"/>
    <lineage>
        <taxon>Bacteria</taxon>
        <taxon>Pseudomonadati</taxon>
        <taxon>Spirochaetota</taxon>
        <taxon>Spirochaetia</taxon>
        <taxon>Spirochaetales</taxon>
        <taxon>Treponemataceae</taxon>
        <taxon>Treponema</taxon>
    </lineage>
</organism>
<dbReference type="EC" id="2.2.1.6" evidence="4 11"/>
<comment type="catalytic activity">
    <reaction evidence="11">
        <text>2 pyruvate + H(+) = (2S)-2-acetolactate + CO2</text>
        <dbReference type="Rhea" id="RHEA:25249"/>
        <dbReference type="ChEBI" id="CHEBI:15361"/>
        <dbReference type="ChEBI" id="CHEBI:15378"/>
        <dbReference type="ChEBI" id="CHEBI:16526"/>
        <dbReference type="ChEBI" id="CHEBI:58476"/>
        <dbReference type="EC" id="2.2.1.6"/>
    </reaction>
</comment>
<keyword evidence="6 11" id="KW-0808">Transferase</keyword>
<dbReference type="InterPro" id="IPR012001">
    <property type="entry name" value="Thiamin_PyroP_enz_TPP-bd_dom"/>
</dbReference>
<dbReference type="NCBIfam" id="TIGR00118">
    <property type="entry name" value="acolac_lg"/>
    <property type="match status" value="1"/>
</dbReference>
<evidence type="ECO:0000313" key="15">
    <source>
        <dbReference type="EMBL" id="MBB5219465.1"/>
    </source>
</evidence>
<gene>
    <name evidence="15" type="ORF">HNP77_001847</name>
</gene>
<dbReference type="GO" id="GO:0050660">
    <property type="term" value="F:flavin adenine dinucleotide binding"/>
    <property type="evidence" value="ECO:0007669"/>
    <property type="project" value="InterPro"/>
</dbReference>
<evidence type="ECO:0000256" key="1">
    <source>
        <dbReference type="ARBA" id="ARBA00004974"/>
    </source>
</evidence>
<dbReference type="GO" id="GO:0009099">
    <property type="term" value="P:L-valine biosynthetic process"/>
    <property type="evidence" value="ECO:0007669"/>
    <property type="project" value="UniProtKB-UniPathway"/>
</dbReference>
<dbReference type="EMBL" id="JACHFR010000003">
    <property type="protein sequence ID" value="MBB5219465.1"/>
    <property type="molecule type" value="Genomic_DNA"/>
</dbReference>
<evidence type="ECO:0000256" key="11">
    <source>
        <dbReference type="RuleBase" id="RU003591"/>
    </source>
</evidence>
<evidence type="ECO:0000313" key="16">
    <source>
        <dbReference type="Proteomes" id="UP000578697"/>
    </source>
</evidence>
<dbReference type="UniPathway" id="UPA00049">
    <property type="reaction ID" value="UER00059"/>
</dbReference>
<dbReference type="InterPro" id="IPR012846">
    <property type="entry name" value="Acetolactate_synth_lsu"/>
</dbReference>
<dbReference type="CDD" id="cd07035">
    <property type="entry name" value="TPP_PYR_POX_like"/>
    <property type="match status" value="1"/>
</dbReference>
<accession>A0A840SFF4</accession>
<evidence type="ECO:0000256" key="2">
    <source>
        <dbReference type="ARBA" id="ARBA00005025"/>
    </source>
</evidence>
<dbReference type="InterPro" id="IPR029061">
    <property type="entry name" value="THDP-binding"/>
</dbReference>
<dbReference type="CDD" id="cd02015">
    <property type="entry name" value="TPP_AHAS"/>
    <property type="match status" value="1"/>
</dbReference>
<keyword evidence="7 11" id="KW-0479">Metal-binding</keyword>
<dbReference type="Pfam" id="PF00205">
    <property type="entry name" value="TPP_enzyme_M"/>
    <property type="match status" value="1"/>
</dbReference>
<dbReference type="SUPFAM" id="SSF52467">
    <property type="entry name" value="DHS-like NAD/FAD-binding domain"/>
    <property type="match status" value="1"/>
</dbReference>
<evidence type="ECO:0000259" key="13">
    <source>
        <dbReference type="Pfam" id="PF02775"/>
    </source>
</evidence>
<dbReference type="PANTHER" id="PTHR18968:SF170">
    <property type="entry name" value="ACETOLACTATE SYNTHASE ISOZYME 1 LARGE SUBUNIT"/>
    <property type="match status" value="1"/>
</dbReference>
<evidence type="ECO:0000256" key="7">
    <source>
        <dbReference type="ARBA" id="ARBA00022723"/>
    </source>
</evidence>
<protein>
    <recommendedName>
        <fullName evidence="4 11">Acetolactate synthase</fullName>
        <ecNumber evidence="4 11">2.2.1.6</ecNumber>
    </recommendedName>
</protein>
<dbReference type="Pfam" id="PF02775">
    <property type="entry name" value="TPP_enzyme_C"/>
    <property type="match status" value="1"/>
</dbReference>
<dbReference type="RefSeq" id="WP_184652896.1">
    <property type="nucleotide sequence ID" value="NZ_JACHFR010000003.1"/>
</dbReference>
<keyword evidence="5 11" id="KW-0028">Amino-acid biosynthesis</keyword>
<dbReference type="Pfam" id="PF02776">
    <property type="entry name" value="TPP_enzyme_N"/>
    <property type="match status" value="1"/>
</dbReference>
<evidence type="ECO:0000256" key="8">
    <source>
        <dbReference type="ARBA" id="ARBA00022842"/>
    </source>
</evidence>
<dbReference type="InterPro" id="IPR045229">
    <property type="entry name" value="TPP_enz"/>
</dbReference>
<evidence type="ECO:0000259" key="12">
    <source>
        <dbReference type="Pfam" id="PF00205"/>
    </source>
</evidence>
<keyword evidence="8 11" id="KW-0460">Magnesium</keyword>
<evidence type="ECO:0000256" key="9">
    <source>
        <dbReference type="ARBA" id="ARBA00023052"/>
    </source>
</evidence>
<comment type="caution">
    <text evidence="15">The sequence shown here is derived from an EMBL/GenBank/DDBJ whole genome shotgun (WGS) entry which is preliminary data.</text>
</comment>
<dbReference type="SUPFAM" id="SSF52518">
    <property type="entry name" value="Thiamin diphosphate-binding fold (THDP-binding)"/>
    <property type="match status" value="2"/>
</dbReference>
<dbReference type="InterPro" id="IPR000399">
    <property type="entry name" value="TPP-bd_CS"/>
</dbReference>
<reference evidence="15 16" key="1">
    <citation type="submission" date="2020-08" db="EMBL/GenBank/DDBJ databases">
        <title>Genomic Encyclopedia of Type Strains, Phase IV (KMG-IV): sequencing the most valuable type-strain genomes for metagenomic binning, comparative biology and taxonomic classification.</title>
        <authorList>
            <person name="Goeker M."/>
        </authorList>
    </citation>
    <scope>NUCLEOTIDE SEQUENCE [LARGE SCALE GENOMIC DNA]</scope>
    <source>
        <strain evidence="15 16">DSM 103679</strain>
    </source>
</reference>
<dbReference type="UniPathway" id="UPA00047">
    <property type="reaction ID" value="UER00055"/>
</dbReference>
<dbReference type="GO" id="GO:0003984">
    <property type="term" value="F:acetolactate synthase activity"/>
    <property type="evidence" value="ECO:0007669"/>
    <property type="project" value="UniProtKB-EC"/>
</dbReference>
<comment type="cofactor">
    <cofactor evidence="11">
        <name>thiamine diphosphate</name>
        <dbReference type="ChEBI" id="CHEBI:58937"/>
    </cofactor>
    <text evidence="11">Binds 1 thiamine pyrophosphate per subunit.</text>
</comment>
<evidence type="ECO:0000256" key="10">
    <source>
        <dbReference type="ARBA" id="ARBA00023304"/>
    </source>
</evidence>
<dbReference type="Gene3D" id="3.40.50.970">
    <property type="match status" value="2"/>
</dbReference>